<feature type="transmembrane region" description="Helical" evidence="1">
    <location>
        <begin position="252"/>
        <end position="272"/>
    </location>
</feature>
<organism evidence="3 4">
    <name type="scientific">Pyrrhoderma noxium</name>
    <dbReference type="NCBI Taxonomy" id="2282107"/>
    <lineage>
        <taxon>Eukaryota</taxon>
        <taxon>Fungi</taxon>
        <taxon>Dikarya</taxon>
        <taxon>Basidiomycota</taxon>
        <taxon>Agaricomycotina</taxon>
        <taxon>Agaricomycetes</taxon>
        <taxon>Hymenochaetales</taxon>
        <taxon>Hymenochaetaceae</taxon>
        <taxon>Pyrrhoderma</taxon>
    </lineage>
</organism>
<comment type="caution">
    <text evidence="3">The sequence shown here is derived from an EMBL/GenBank/DDBJ whole genome shotgun (WGS) entry which is preliminary data.</text>
</comment>
<evidence type="ECO:0000313" key="4">
    <source>
        <dbReference type="Proteomes" id="UP000217199"/>
    </source>
</evidence>
<feature type="transmembrane region" description="Helical" evidence="1">
    <location>
        <begin position="216"/>
        <end position="240"/>
    </location>
</feature>
<dbReference type="AlphaFoldDB" id="A0A286U8L2"/>
<keyword evidence="1" id="KW-0812">Transmembrane</keyword>
<dbReference type="Proteomes" id="UP000217199">
    <property type="component" value="Unassembled WGS sequence"/>
</dbReference>
<name>A0A286U8L2_9AGAM</name>
<proteinExistence type="predicted"/>
<keyword evidence="4" id="KW-1185">Reference proteome</keyword>
<dbReference type="OrthoDB" id="3038503at2759"/>
<evidence type="ECO:0000259" key="2">
    <source>
        <dbReference type="Pfam" id="PF20151"/>
    </source>
</evidence>
<keyword evidence="1" id="KW-1133">Transmembrane helix</keyword>
<gene>
    <name evidence="3" type="ORF">PNOK_0876900</name>
</gene>
<sequence>MISNSILVSSTTIFFYYCVTQLDKEVEYIWSREWNAGKVMYLLVDSILWSRILRDYSNIHSCASEHFLFRVRYQYNNRYTWSYDHDTGVNYPTNAIVRNLWEKKMDYHTFDLYESGFRSCMCLTNKWGLIHTIEYGSFVVAHIDVDGYNLALSPAFTTLPMAALVLVVFSVIELVLFILVFRKAKYNCFQRGKSYFKAGNKTQDIMTVIARDSTSYFAIVFSVGVTGLVIFVIAETAVLYTLMENTASSFVYLYGLLNTYETIAIAITTILAPRMLINIRLEINHQRELSGSTARNTSTFYAASGNSATNPCRFRIESTSLD</sequence>
<dbReference type="EMBL" id="NBII01000009">
    <property type="protein sequence ID" value="PAV15911.1"/>
    <property type="molecule type" value="Genomic_DNA"/>
</dbReference>
<protein>
    <recommendedName>
        <fullName evidence="2">DUF6533 domain-containing protein</fullName>
    </recommendedName>
</protein>
<feature type="transmembrane region" description="Helical" evidence="1">
    <location>
        <begin position="159"/>
        <end position="181"/>
    </location>
</feature>
<dbReference type="InParanoid" id="A0A286U8L2"/>
<evidence type="ECO:0000256" key="1">
    <source>
        <dbReference type="SAM" id="Phobius"/>
    </source>
</evidence>
<keyword evidence="1" id="KW-0472">Membrane</keyword>
<accession>A0A286U8L2</accession>
<dbReference type="InterPro" id="IPR045340">
    <property type="entry name" value="DUF6533"/>
</dbReference>
<feature type="domain" description="DUF6533" evidence="2">
    <location>
        <begin position="7"/>
        <end position="43"/>
    </location>
</feature>
<reference evidence="3 4" key="1">
    <citation type="journal article" date="2017" name="Mol. Ecol.">
        <title>Comparative and population genomic landscape of Phellinus noxius: A hypervariable fungus causing root rot in trees.</title>
        <authorList>
            <person name="Chung C.L."/>
            <person name="Lee T.J."/>
            <person name="Akiba M."/>
            <person name="Lee H.H."/>
            <person name="Kuo T.H."/>
            <person name="Liu D."/>
            <person name="Ke H.M."/>
            <person name="Yokoi T."/>
            <person name="Roa M.B."/>
            <person name="Lu M.J."/>
            <person name="Chang Y.Y."/>
            <person name="Ann P.J."/>
            <person name="Tsai J.N."/>
            <person name="Chen C.Y."/>
            <person name="Tzean S.S."/>
            <person name="Ota Y."/>
            <person name="Hattori T."/>
            <person name="Sahashi N."/>
            <person name="Liou R.F."/>
            <person name="Kikuchi T."/>
            <person name="Tsai I.J."/>
        </authorList>
    </citation>
    <scope>NUCLEOTIDE SEQUENCE [LARGE SCALE GENOMIC DNA]</scope>
    <source>
        <strain evidence="3 4">FFPRI411160</strain>
    </source>
</reference>
<dbReference type="Pfam" id="PF20151">
    <property type="entry name" value="DUF6533"/>
    <property type="match status" value="1"/>
</dbReference>
<evidence type="ECO:0000313" key="3">
    <source>
        <dbReference type="EMBL" id="PAV15911.1"/>
    </source>
</evidence>